<name>A0ABR4AMX3_9LECA</name>
<gene>
    <name evidence="1" type="ORF">N7G274_001514</name>
</gene>
<comment type="caution">
    <text evidence="1">The sequence shown here is derived from an EMBL/GenBank/DDBJ whole genome shotgun (WGS) entry which is preliminary data.</text>
</comment>
<protein>
    <submittedName>
        <fullName evidence="1">Uncharacterized protein</fullName>
    </submittedName>
</protein>
<proteinExistence type="predicted"/>
<dbReference type="Proteomes" id="UP001590950">
    <property type="component" value="Unassembled WGS sequence"/>
</dbReference>
<sequence>MGQLAASSQQLPAKHAYTDSYKTIATHASHHPTKTITHIQTHRLLVEGQPSLKGFIPLAEDSFSILHYDSNAVKDNKGLCSELKLIATYLPPLRETSSDILDTKICI</sequence>
<accession>A0ABR4AMX3</accession>
<dbReference type="EMBL" id="JBEFKJ010000004">
    <property type="protein sequence ID" value="KAL2046067.1"/>
    <property type="molecule type" value="Genomic_DNA"/>
</dbReference>
<reference evidence="1 2" key="1">
    <citation type="submission" date="2024-09" db="EMBL/GenBank/DDBJ databases">
        <title>Rethinking Asexuality: The Enigmatic Case of Functional Sexual Genes in Lepraria (Stereocaulaceae).</title>
        <authorList>
            <person name="Doellman M."/>
            <person name="Sun Y."/>
            <person name="Barcenas-Pena A."/>
            <person name="Lumbsch H.T."/>
            <person name="Grewe F."/>
        </authorList>
    </citation>
    <scope>NUCLEOTIDE SEQUENCE [LARGE SCALE GENOMIC DNA]</scope>
    <source>
        <strain evidence="1 2">Mercado 3170</strain>
    </source>
</reference>
<evidence type="ECO:0000313" key="2">
    <source>
        <dbReference type="Proteomes" id="UP001590950"/>
    </source>
</evidence>
<evidence type="ECO:0000313" key="1">
    <source>
        <dbReference type="EMBL" id="KAL2046067.1"/>
    </source>
</evidence>
<organism evidence="1 2">
    <name type="scientific">Stereocaulon virgatum</name>
    <dbReference type="NCBI Taxonomy" id="373712"/>
    <lineage>
        <taxon>Eukaryota</taxon>
        <taxon>Fungi</taxon>
        <taxon>Dikarya</taxon>
        <taxon>Ascomycota</taxon>
        <taxon>Pezizomycotina</taxon>
        <taxon>Lecanoromycetes</taxon>
        <taxon>OSLEUM clade</taxon>
        <taxon>Lecanoromycetidae</taxon>
        <taxon>Lecanorales</taxon>
        <taxon>Lecanorineae</taxon>
        <taxon>Stereocaulaceae</taxon>
        <taxon>Stereocaulon</taxon>
    </lineage>
</organism>
<keyword evidence="2" id="KW-1185">Reference proteome</keyword>